<accession>A0A1M5QI07</accession>
<proteinExistence type="predicted"/>
<evidence type="ECO:0000313" key="1">
    <source>
        <dbReference type="EMBL" id="SHH13794.1"/>
    </source>
</evidence>
<organism evidence="1 2">
    <name type="scientific">Flavobacterium johnsoniae</name>
    <name type="common">Cytophaga johnsonae</name>
    <dbReference type="NCBI Taxonomy" id="986"/>
    <lineage>
        <taxon>Bacteria</taxon>
        <taxon>Pseudomonadati</taxon>
        <taxon>Bacteroidota</taxon>
        <taxon>Flavobacteriia</taxon>
        <taxon>Flavobacteriales</taxon>
        <taxon>Flavobacteriaceae</taxon>
        <taxon>Flavobacterium</taxon>
    </lineage>
</organism>
<name>A0A1M5QI07_FLAJO</name>
<dbReference type="EMBL" id="FQWH01000007">
    <property type="protein sequence ID" value="SHH13794.1"/>
    <property type="molecule type" value="Genomic_DNA"/>
</dbReference>
<reference evidence="1 2" key="1">
    <citation type="submission" date="2016-11" db="EMBL/GenBank/DDBJ databases">
        <authorList>
            <person name="Jaros S."/>
            <person name="Januszkiewicz K."/>
            <person name="Wedrychowicz H."/>
        </authorList>
    </citation>
    <scope>NUCLEOTIDE SEQUENCE [LARGE SCALE GENOMIC DNA]</scope>
    <source>
        <strain evidence="1 2">DSM 6792</strain>
    </source>
</reference>
<dbReference type="RefSeq" id="WP_073410011.1">
    <property type="nucleotide sequence ID" value="NZ_FQWH01000007.1"/>
</dbReference>
<dbReference type="Proteomes" id="UP000184112">
    <property type="component" value="Unassembled WGS sequence"/>
</dbReference>
<sequence length="77" mass="9030">MNSNTLSKEAETRLIDFFNHIIDPEDMAKILRQVNCILALAVMRQHDTLQIGLSNFEDNYYWLNELAEILNPYLSEE</sequence>
<gene>
    <name evidence="1" type="ORF">SAMN05444388_10743</name>
</gene>
<evidence type="ECO:0000313" key="2">
    <source>
        <dbReference type="Proteomes" id="UP000184112"/>
    </source>
</evidence>
<dbReference type="AlphaFoldDB" id="A0A1M5QI07"/>
<protein>
    <submittedName>
        <fullName evidence="1">Uncharacterized protein</fullName>
    </submittedName>
</protein>